<dbReference type="AlphaFoldDB" id="A0A9D4NCC8"/>
<keyword evidence="1" id="KW-0732">Signal</keyword>
<protein>
    <submittedName>
        <fullName evidence="2">Uncharacterized protein</fullName>
    </submittedName>
</protein>
<comment type="caution">
    <text evidence="2">The sequence shown here is derived from an EMBL/GenBank/DDBJ whole genome shotgun (WGS) entry which is preliminary data.</text>
</comment>
<evidence type="ECO:0000313" key="2">
    <source>
        <dbReference type="EMBL" id="KAH3891189.1"/>
    </source>
</evidence>
<evidence type="ECO:0000313" key="3">
    <source>
        <dbReference type="Proteomes" id="UP000828390"/>
    </source>
</evidence>
<sequence>MVSRSKMLPVLFILICCCTICPSKSYNCGDNPMHVFKYIVQSTGKNFEYFIKNMREDKLSDYDSLKKSYDNFLDCTRATQTGYYKRSIMRPTKSPSGSLSADLLNSYIKESTMRSQMRQIKAQEASQKLRSFRDALHKMTPILMEISNKFKKNDYQLESGDNLITDPLNEFTKNNRLESRDMSLTDSLPVVIKRRVMVSNDE</sequence>
<feature type="signal peptide" evidence="1">
    <location>
        <begin position="1"/>
        <end position="25"/>
    </location>
</feature>
<name>A0A9D4NCC8_DREPO</name>
<organism evidence="2 3">
    <name type="scientific">Dreissena polymorpha</name>
    <name type="common">Zebra mussel</name>
    <name type="synonym">Mytilus polymorpha</name>
    <dbReference type="NCBI Taxonomy" id="45954"/>
    <lineage>
        <taxon>Eukaryota</taxon>
        <taxon>Metazoa</taxon>
        <taxon>Spiralia</taxon>
        <taxon>Lophotrochozoa</taxon>
        <taxon>Mollusca</taxon>
        <taxon>Bivalvia</taxon>
        <taxon>Autobranchia</taxon>
        <taxon>Heteroconchia</taxon>
        <taxon>Euheterodonta</taxon>
        <taxon>Imparidentia</taxon>
        <taxon>Neoheterodontei</taxon>
        <taxon>Myida</taxon>
        <taxon>Dreissenoidea</taxon>
        <taxon>Dreissenidae</taxon>
        <taxon>Dreissena</taxon>
    </lineage>
</organism>
<reference evidence="2" key="1">
    <citation type="journal article" date="2019" name="bioRxiv">
        <title>The Genome of the Zebra Mussel, Dreissena polymorpha: A Resource for Invasive Species Research.</title>
        <authorList>
            <person name="McCartney M.A."/>
            <person name="Auch B."/>
            <person name="Kono T."/>
            <person name="Mallez S."/>
            <person name="Zhang Y."/>
            <person name="Obille A."/>
            <person name="Becker A."/>
            <person name="Abrahante J.E."/>
            <person name="Garbe J."/>
            <person name="Badalamenti J.P."/>
            <person name="Herman A."/>
            <person name="Mangelson H."/>
            <person name="Liachko I."/>
            <person name="Sullivan S."/>
            <person name="Sone E.D."/>
            <person name="Koren S."/>
            <person name="Silverstein K.A.T."/>
            <person name="Beckman K.B."/>
            <person name="Gohl D.M."/>
        </authorList>
    </citation>
    <scope>NUCLEOTIDE SEQUENCE</scope>
    <source>
        <strain evidence="2">Duluth1</strain>
        <tissue evidence="2">Whole animal</tissue>
    </source>
</reference>
<accession>A0A9D4NCC8</accession>
<keyword evidence="3" id="KW-1185">Reference proteome</keyword>
<evidence type="ECO:0000256" key="1">
    <source>
        <dbReference type="SAM" id="SignalP"/>
    </source>
</evidence>
<gene>
    <name evidence="2" type="ORF">DPMN_015278</name>
</gene>
<proteinExistence type="predicted"/>
<feature type="chain" id="PRO_5039152306" evidence="1">
    <location>
        <begin position="26"/>
        <end position="202"/>
    </location>
</feature>
<dbReference type="EMBL" id="JAIWYP010000001">
    <property type="protein sequence ID" value="KAH3891189.1"/>
    <property type="molecule type" value="Genomic_DNA"/>
</dbReference>
<dbReference type="Proteomes" id="UP000828390">
    <property type="component" value="Unassembled WGS sequence"/>
</dbReference>
<reference evidence="2" key="2">
    <citation type="submission" date="2020-11" db="EMBL/GenBank/DDBJ databases">
        <authorList>
            <person name="McCartney M.A."/>
            <person name="Auch B."/>
            <person name="Kono T."/>
            <person name="Mallez S."/>
            <person name="Becker A."/>
            <person name="Gohl D.M."/>
            <person name="Silverstein K.A.T."/>
            <person name="Koren S."/>
            <person name="Bechman K.B."/>
            <person name="Herman A."/>
            <person name="Abrahante J.E."/>
            <person name="Garbe J."/>
        </authorList>
    </citation>
    <scope>NUCLEOTIDE SEQUENCE</scope>
    <source>
        <strain evidence="2">Duluth1</strain>
        <tissue evidence="2">Whole animal</tissue>
    </source>
</reference>